<dbReference type="EC" id="1.-.-.-" evidence="2"/>
<dbReference type="EMBL" id="JASGOQ010000001">
    <property type="protein sequence ID" value="MDV5392690.1"/>
    <property type="molecule type" value="Genomic_DNA"/>
</dbReference>
<reference evidence="2" key="1">
    <citation type="submission" date="2023-05" db="EMBL/GenBank/DDBJ databases">
        <title>Colonisation of extended spectrum b-lactamase- and carbapenemase-producing bacteria on hospital surfaces from low- and middle-income countries.</title>
        <authorList>
            <person name="Nieto-Rosado M."/>
            <person name="Sands K."/>
            <person name="Iregbu K."/>
            <person name="Zahra R."/>
            <person name="Mazarati J.B."/>
            <person name="Mehtar S."/>
            <person name="Barnards-Group B."/>
            <person name="Walsh T.R."/>
        </authorList>
    </citation>
    <scope>NUCLEOTIDE SEQUENCE</scope>
    <source>
        <strain evidence="2">PP-E493</strain>
    </source>
</reference>
<dbReference type="SUPFAM" id="SSF54909">
    <property type="entry name" value="Dimeric alpha+beta barrel"/>
    <property type="match status" value="1"/>
</dbReference>
<dbReference type="GO" id="GO:0004497">
    <property type="term" value="F:monooxygenase activity"/>
    <property type="evidence" value="ECO:0007669"/>
    <property type="project" value="UniProtKB-KW"/>
</dbReference>
<proteinExistence type="predicted"/>
<protein>
    <submittedName>
        <fullName evidence="2">Quinol monooxygenase</fullName>
        <ecNumber evidence="2">1.-.-.-</ecNumber>
    </submittedName>
</protein>
<dbReference type="Pfam" id="PF03992">
    <property type="entry name" value="ABM"/>
    <property type="match status" value="1"/>
</dbReference>
<sequence>MKITVFAQIQAHSGQSDSLFKVLKQLVSDTHTEAGCLEYTLHHSLDNTNQFWMYEVWQSQAALDAHMASPHFNTFVATSEQLVEKVEIHKSYAC</sequence>
<dbReference type="InterPro" id="IPR011008">
    <property type="entry name" value="Dimeric_a/b-barrel"/>
</dbReference>
<dbReference type="PANTHER" id="PTHR33336">
    <property type="entry name" value="QUINOL MONOOXYGENASE YGIN-RELATED"/>
    <property type="match status" value="1"/>
</dbReference>
<dbReference type="InterPro" id="IPR050744">
    <property type="entry name" value="AI-2_Isomerase_LsrG"/>
</dbReference>
<evidence type="ECO:0000313" key="3">
    <source>
        <dbReference type="Proteomes" id="UP001187859"/>
    </source>
</evidence>
<keyword evidence="2" id="KW-0503">Monooxygenase</keyword>
<dbReference type="Proteomes" id="UP001187859">
    <property type="component" value="Unassembled WGS sequence"/>
</dbReference>
<dbReference type="InterPro" id="IPR007138">
    <property type="entry name" value="ABM_dom"/>
</dbReference>
<feature type="domain" description="ABM" evidence="1">
    <location>
        <begin position="3"/>
        <end position="94"/>
    </location>
</feature>
<dbReference type="GO" id="GO:0005829">
    <property type="term" value="C:cytosol"/>
    <property type="evidence" value="ECO:0007669"/>
    <property type="project" value="TreeGrafter"/>
</dbReference>
<organism evidence="2 3">
    <name type="scientific">Shewanella xiamenensis</name>
    <dbReference type="NCBI Taxonomy" id="332186"/>
    <lineage>
        <taxon>Bacteria</taxon>
        <taxon>Pseudomonadati</taxon>
        <taxon>Pseudomonadota</taxon>
        <taxon>Gammaproteobacteria</taxon>
        <taxon>Alteromonadales</taxon>
        <taxon>Shewanellaceae</taxon>
        <taxon>Shewanella</taxon>
    </lineage>
</organism>
<name>A0AAE4Q475_9GAMM</name>
<evidence type="ECO:0000259" key="1">
    <source>
        <dbReference type="PROSITE" id="PS51725"/>
    </source>
</evidence>
<dbReference type="PROSITE" id="PS51725">
    <property type="entry name" value="ABM"/>
    <property type="match status" value="1"/>
</dbReference>
<evidence type="ECO:0000313" key="2">
    <source>
        <dbReference type="EMBL" id="MDV5392690.1"/>
    </source>
</evidence>
<keyword evidence="2" id="KW-0560">Oxidoreductase</keyword>
<dbReference type="PANTHER" id="PTHR33336:SF3">
    <property type="entry name" value="ABM DOMAIN-CONTAINING PROTEIN"/>
    <property type="match status" value="1"/>
</dbReference>
<accession>A0AAE4Q475</accession>
<dbReference type="AlphaFoldDB" id="A0AAE4Q475"/>
<dbReference type="RefSeq" id="WP_037426384.1">
    <property type="nucleotide sequence ID" value="NZ_AP026732.1"/>
</dbReference>
<dbReference type="Gene3D" id="3.30.70.100">
    <property type="match status" value="1"/>
</dbReference>
<comment type="caution">
    <text evidence="2">The sequence shown here is derived from an EMBL/GenBank/DDBJ whole genome shotgun (WGS) entry which is preliminary data.</text>
</comment>
<gene>
    <name evidence="2" type="ORF">QM089_21080</name>
</gene>